<dbReference type="EMBL" id="JAHRGL010000030">
    <property type="protein sequence ID" value="MBV2133406.1"/>
    <property type="molecule type" value="Genomic_DNA"/>
</dbReference>
<comment type="caution">
    <text evidence="2">The sequence shown here is derived from an EMBL/GenBank/DDBJ whole genome shotgun (WGS) entry which is preliminary data.</text>
</comment>
<protein>
    <submittedName>
        <fullName evidence="2">M10 family metallopeptidase C-terminal domain-containing protein</fullName>
    </submittedName>
</protein>
<sequence>MAAINGSELDDTLEGTDSKDTLNGLAGDDTLSGAAGNDNLNGQTGDDTLYGGDGSDVLNGQQGDDSLYGEAGEDTLHGQEGDDTLDGGDGDDRLTGHEGDDTLTGGDGADSFHYSFAVSEGESVSERFTDWLSSQGLAAKVDANGQLIDGTGQGEFNQLYGGWLEYLIGKYELNPDGKVIEFNLDFTDATGAPEAWIDGVDVLAGLMGEREDFTYITGGARNQVTHTRYYSDQFSFGSALSASSSDGHDTITDFEQGVDTLDFSGISEEQFNELFNIAQTDVDGSGPLDTVLTLNGDDSWSLTLIGIADFATSDIQFG</sequence>
<dbReference type="InterPro" id="IPR018511">
    <property type="entry name" value="Hemolysin-typ_Ca-bd_CS"/>
</dbReference>
<dbReference type="InterPro" id="IPR050557">
    <property type="entry name" value="RTX_toxin/Mannuronan_C5-epim"/>
</dbReference>
<dbReference type="PROSITE" id="PS00330">
    <property type="entry name" value="HEMOLYSIN_CALCIUM"/>
    <property type="match status" value="2"/>
</dbReference>
<gene>
    <name evidence="2" type="ORF">KRX52_11455</name>
</gene>
<name>A0ABS6MYJ7_9GAMM</name>
<feature type="region of interest" description="Disordered" evidence="1">
    <location>
        <begin position="1"/>
        <end position="107"/>
    </location>
</feature>
<accession>A0ABS6MYJ7</accession>
<dbReference type="Pfam" id="PF00353">
    <property type="entry name" value="HemolysinCabind"/>
    <property type="match status" value="3"/>
</dbReference>
<dbReference type="InterPro" id="IPR001343">
    <property type="entry name" value="Hemolysn_Ca-bd"/>
</dbReference>
<organism evidence="2 3">
    <name type="scientific">Geopseudomonas aromaticivorans</name>
    <dbReference type="NCBI Taxonomy" id="2849492"/>
    <lineage>
        <taxon>Bacteria</taxon>
        <taxon>Pseudomonadati</taxon>
        <taxon>Pseudomonadota</taxon>
        <taxon>Gammaproteobacteria</taxon>
        <taxon>Pseudomonadales</taxon>
        <taxon>Pseudomonadaceae</taxon>
        <taxon>Geopseudomonas</taxon>
    </lineage>
</organism>
<feature type="compositionally biased region" description="Basic and acidic residues" evidence="1">
    <location>
        <begin position="90"/>
        <end position="100"/>
    </location>
</feature>
<dbReference type="Proteomes" id="UP000813068">
    <property type="component" value="Unassembled WGS sequence"/>
</dbReference>
<keyword evidence="3" id="KW-1185">Reference proteome</keyword>
<dbReference type="RefSeq" id="WP_217681861.1">
    <property type="nucleotide sequence ID" value="NZ_JAHRGL010000030.1"/>
</dbReference>
<proteinExistence type="predicted"/>
<dbReference type="PANTHER" id="PTHR38340">
    <property type="entry name" value="S-LAYER PROTEIN"/>
    <property type="match status" value="1"/>
</dbReference>
<evidence type="ECO:0000313" key="2">
    <source>
        <dbReference type="EMBL" id="MBV2133406.1"/>
    </source>
</evidence>
<dbReference type="PANTHER" id="PTHR38340:SF1">
    <property type="entry name" value="S-LAYER PROTEIN"/>
    <property type="match status" value="1"/>
</dbReference>
<evidence type="ECO:0000313" key="3">
    <source>
        <dbReference type="Proteomes" id="UP000813068"/>
    </source>
</evidence>
<reference evidence="2 3" key="1">
    <citation type="submission" date="2021-06" db="EMBL/GenBank/DDBJ databases">
        <title>Differences between aerobic and microaerobic xylene degrading microbial communities.</title>
        <authorList>
            <person name="Banerjee S."/>
            <person name="Tancsics A."/>
        </authorList>
    </citation>
    <scope>NUCLEOTIDE SEQUENCE [LARGE SCALE GENOMIC DNA]</scope>
    <source>
        <strain evidence="2 3">MAP12</strain>
    </source>
</reference>
<evidence type="ECO:0000256" key="1">
    <source>
        <dbReference type="SAM" id="MobiDB-lite"/>
    </source>
</evidence>